<name>A0A8S4N641_OWEFU</name>
<gene>
    <name evidence="2" type="ORF">OFUS_LOCUS3275</name>
</gene>
<dbReference type="EMBL" id="CAIIXF020000001">
    <property type="protein sequence ID" value="CAH1776050.1"/>
    <property type="molecule type" value="Genomic_DNA"/>
</dbReference>
<sequence length="442" mass="50234">MADLNSCIEVILESMDCNPRHAIIESLILDFDEEILDETREKLFTVSCEKLSKDLNTQYGPTSIRGQEQTEEALSLKRRVGDKRLTSICNDIFELYAYNSDLFDNFPRGVVGAKSHVPDVHKPVKKTEDVPKAVILEHGMKIIELSQKIIDLTDTIESMRKTHAKDIKMLTDKINQLTKSNNKTETSKSNDKTETHQPKVIHTASTTLNDNNANITTEAKLPSIGRGRGTCRSRNVSAPGQCREATPTRPPVSQGNKNKSFENKETPQLISVVGHSVSSNTDSWSTIVRKPRPVKTPAPQAQTKPMSRPLSGVKHERGATFYIENIEICDGEQDKDIKRQVISQAKANNIRIMQCYVIHNRVSEYRVGCKIVVPQSAAEMITQPHVWPDPVRCREWVQRGRYTRSRQHDDLDYDDIHQSSTEYSASNYREWHDNMCQNEYVE</sequence>
<feature type="region of interest" description="Disordered" evidence="1">
    <location>
        <begin position="178"/>
        <end position="198"/>
    </location>
</feature>
<evidence type="ECO:0000313" key="2">
    <source>
        <dbReference type="EMBL" id="CAH1776050.1"/>
    </source>
</evidence>
<evidence type="ECO:0000313" key="3">
    <source>
        <dbReference type="Proteomes" id="UP000749559"/>
    </source>
</evidence>
<accession>A0A8S4N641</accession>
<reference evidence="2" key="1">
    <citation type="submission" date="2022-03" db="EMBL/GenBank/DDBJ databases">
        <authorList>
            <person name="Martin C."/>
        </authorList>
    </citation>
    <scope>NUCLEOTIDE SEQUENCE</scope>
</reference>
<protein>
    <submittedName>
        <fullName evidence="2">Uncharacterized protein</fullName>
    </submittedName>
</protein>
<feature type="region of interest" description="Disordered" evidence="1">
    <location>
        <begin position="222"/>
        <end position="261"/>
    </location>
</feature>
<organism evidence="2 3">
    <name type="scientific">Owenia fusiformis</name>
    <name type="common">Polychaete worm</name>
    <dbReference type="NCBI Taxonomy" id="6347"/>
    <lineage>
        <taxon>Eukaryota</taxon>
        <taxon>Metazoa</taxon>
        <taxon>Spiralia</taxon>
        <taxon>Lophotrochozoa</taxon>
        <taxon>Annelida</taxon>
        <taxon>Polychaeta</taxon>
        <taxon>Sedentaria</taxon>
        <taxon>Canalipalpata</taxon>
        <taxon>Sabellida</taxon>
        <taxon>Oweniida</taxon>
        <taxon>Oweniidae</taxon>
        <taxon>Owenia</taxon>
    </lineage>
</organism>
<dbReference type="AlphaFoldDB" id="A0A8S4N641"/>
<feature type="compositionally biased region" description="Basic and acidic residues" evidence="1">
    <location>
        <begin position="185"/>
        <end position="197"/>
    </location>
</feature>
<feature type="region of interest" description="Disordered" evidence="1">
    <location>
        <begin position="293"/>
        <end position="312"/>
    </location>
</feature>
<evidence type="ECO:0000256" key="1">
    <source>
        <dbReference type="SAM" id="MobiDB-lite"/>
    </source>
</evidence>
<dbReference type="Proteomes" id="UP000749559">
    <property type="component" value="Unassembled WGS sequence"/>
</dbReference>
<keyword evidence="3" id="KW-1185">Reference proteome</keyword>
<comment type="caution">
    <text evidence="2">The sequence shown here is derived from an EMBL/GenBank/DDBJ whole genome shotgun (WGS) entry which is preliminary data.</text>
</comment>
<proteinExistence type="predicted"/>